<dbReference type="FunFam" id="2.60.120.560:FF:000002">
    <property type="entry name" value="Beta-fructofuranosidase, insoluble isoenzyme CWINV1"/>
    <property type="match status" value="1"/>
</dbReference>
<evidence type="ECO:0000313" key="13">
    <source>
        <dbReference type="Proteomes" id="UP000019116"/>
    </source>
</evidence>
<evidence type="ECO:0000259" key="10">
    <source>
        <dbReference type="Pfam" id="PF00251"/>
    </source>
</evidence>
<dbReference type="CDD" id="cd18624">
    <property type="entry name" value="GH32_Fruct1-like"/>
    <property type="match status" value="1"/>
</dbReference>
<evidence type="ECO:0000256" key="6">
    <source>
        <dbReference type="ARBA" id="ARBA00023295"/>
    </source>
</evidence>
<dbReference type="Gramene" id="TraesCLE_scaffold_024997_01G000100.1">
    <property type="protein sequence ID" value="TraesCLE_scaffold_024997_01G000100.1"/>
    <property type="gene ID" value="TraesCLE_scaffold_024997_01G000100"/>
</dbReference>
<dbReference type="InterPro" id="IPR001362">
    <property type="entry name" value="Glyco_hydro_32"/>
</dbReference>
<evidence type="ECO:0000256" key="7">
    <source>
        <dbReference type="ARBA" id="ARBA00037006"/>
    </source>
</evidence>
<dbReference type="InterPro" id="IPR013148">
    <property type="entry name" value="Glyco_hydro_32_N"/>
</dbReference>
<dbReference type="OMA" id="IPREMYV"/>
<dbReference type="SUPFAM" id="SSF75005">
    <property type="entry name" value="Arabinanase/levansucrase/invertase"/>
    <property type="match status" value="1"/>
</dbReference>
<keyword evidence="5" id="KW-0325">Glycoprotein</keyword>
<keyword evidence="6 9" id="KW-0326">Glycosidase</keyword>
<dbReference type="Pfam" id="PF08244">
    <property type="entry name" value="Glyco_hydro_32C"/>
    <property type="match status" value="1"/>
</dbReference>
<name>A0A3B6AZX6_WHEAT</name>
<evidence type="ECO:0000259" key="11">
    <source>
        <dbReference type="Pfam" id="PF08244"/>
    </source>
</evidence>
<dbReference type="Gramene" id="TraesCS2A03G0736600.1">
    <property type="protein sequence ID" value="TraesCS2A03G0736600.1.CDS"/>
    <property type="gene ID" value="TraesCS2A03G0736600"/>
</dbReference>
<dbReference type="Proteomes" id="UP000019116">
    <property type="component" value="Chromosome 2A"/>
</dbReference>
<comment type="catalytic activity">
    <reaction evidence="7">
        <text>Hydrolysis of terminal, non-reducing (2-&gt;1)-linked beta-D-fructofuranose residues in fructans.</text>
        <dbReference type="EC" id="3.2.1.153"/>
    </reaction>
</comment>
<evidence type="ECO:0000256" key="8">
    <source>
        <dbReference type="ARBA" id="ARBA00038881"/>
    </source>
</evidence>
<dbReference type="GO" id="GO:0033948">
    <property type="term" value="F:fructan beta-(2,1)-fructosidase activity"/>
    <property type="evidence" value="ECO:0007669"/>
    <property type="project" value="UniProtKB-EC"/>
</dbReference>
<dbReference type="InterPro" id="IPR013189">
    <property type="entry name" value="Glyco_hydro_32_C"/>
</dbReference>
<comment type="similarity">
    <text evidence="1 9">Belongs to the glycosyl hydrolase 32 family.</text>
</comment>
<dbReference type="InterPro" id="IPR018053">
    <property type="entry name" value="Glyco_hydro_32_AS"/>
</dbReference>
<evidence type="ECO:0000256" key="5">
    <source>
        <dbReference type="ARBA" id="ARBA00023180"/>
    </source>
</evidence>
<dbReference type="Gramene" id="TraesROB_scaffold_201277_01G000100.1">
    <property type="protein sequence ID" value="TraesROB_scaffold_201277_01G000100.1"/>
    <property type="gene ID" value="TraesROB_scaffold_201277_01G000100"/>
</dbReference>
<feature type="domain" description="Glycosyl hydrolase family 32 N-terminal" evidence="10">
    <location>
        <begin position="129"/>
        <end position="448"/>
    </location>
</feature>
<dbReference type="SMR" id="A0A3B6AZX6"/>
<dbReference type="InterPro" id="IPR023296">
    <property type="entry name" value="Glyco_hydro_beta-prop_sf"/>
</dbReference>
<dbReference type="FunFam" id="2.115.10.20:FF:000001">
    <property type="entry name" value="Beta-fructofuranosidase, insoluble isoenzyme CWINV1"/>
    <property type="match status" value="1"/>
</dbReference>
<keyword evidence="3 9" id="KW-0378">Hydrolase</keyword>
<dbReference type="PANTHER" id="PTHR31953">
    <property type="entry name" value="BETA-FRUCTOFURANOSIDASE, INSOLUBLE ISOENZYME CWINV1-RELATED"/>
    <property type="match status" value="1"/>
</dbReference>
<organism evidence="12">
    <name type="scientific">Triticum aestivum</name>
    <name type="common">Wheat</name>
    <dbReference type="NCBI Taxonomy" id="4565"/>
    <lineage>
        <taxon>Eukaryota</taxon>
        <taxon>Viridiplantae</taxon>
        <taxon>Streptophyta</taxon>
        <taxon>Embryophyta</taxon>
        <taxon>Tracheophyta</taxon>
        <taxon>Spermatophyta</taxon>
        <taxon>Magnoliopsida</taxon>
        <taxon>Liliopsida</taxon>
        <taxon>Poales</taxon>
        <taxon>Poaceae</taxon>
        <taxon>BOP clade</taxon>
        <taxon>Pooideae</taxon>
        <taxon>Triticodae</taxon>
        <taxon>Triticeae</taxon>
        <taxon>Triticinae</taxon>
        <taxon>Triticum</taxon>
    </lineage>
</organism>
<dbReference type="STRING" id="4565.A0A3B6AZX6"/>
<reference evidence="12" key="2">
    <citation type="submission" date="2018-10" db="UniProtKB">
        <authorList>
            <consortium name="EnsemblPlants"/>
        </authorList>
    </citation>
    <scope>IDENTIFICATION</scope>
</reference>
<keyword evidence="4" id="KW-1015">Disulfide bond</keyword>
<dbReference type="PROSITE" id="PS00609">
    <property type="entry name" value="GLYCOSYL_HYDROL_F32"/>
    <property type="match status" value="1"/>
</dbReference>
<dbReference type="AlphaFoldDB" id="A0A3B6AZX6"/>
<dbReference type="EnsemblPlants" id="TraesCS2A02G295400.1">
    <property type="protein sequence ID" value="TraesCS2A02G295400.1"/>
    <property type="gene ID" value="TraesCS2A02G295400"/>
</dbReference>
<proteinExistence type="inferred from homology"/>
<evidence type="ECO:0000313" key="12">
    <source>
        <dbReference type="EnsemblPlants" id="TraesCS2A02G295400.1"/>
    </source>
</evidence>
<dbReference type="InterPro" id="IPR050551">
    <property type="entry name" value="Fructan_Metab_Enzymes"/>
</dbReference>
<dbReference type="Pfam" id="PF00251">
    <property type="entry name" value="Glyco_hydro_32N"/>
    <property type="match status" value="1"/>
</dbReference>
<keyword evidence="2" id="KW-0732">Signal</keyword>
<dbReference type="SMART" id="SM00640">
    <property type="entry name" value="Glyco_32"/>
    <property type="match status" value="1"/>
</dbReference>
<dbReference type="InterPro" id="IPR013320">
    <property type="entry name" value="ConA-like_dom_sf"/>
</dbReference>
<accession>A0A3B6AZX6</accession>
<evidence type="ECO:0000256" key="3">
    <source>
        <dbReference type="ARBA" id="ARBA00022801"/>
    </source>
</evidence>
<evidence type="ECO:0000256" key="1">
    <source>
        <dbReference type="ARBA" id="ARBA00009902"/>
    </source>
</evidence>
<dbReference type="Gene3D" id="2.115.10.20">
    <property type="entry name" value="Glycosyl hydrolase domain, family 43"/>
    <property type="match status" value="1"/>
</dbReference>
<keyword evidence="13" id="KW-1185">Reference proteome</keyword>
<reference evidence="12" key="1">
    <citation type="submission" date="2018-08" db="EMBL/GenBank/DDBJ databases">
        <authorList>
            <person name="Rossello M."/>
        </authorList>
    </citation>
    <scope>NUCLEOTIDE SEQUENCE [LARGE SCALE GENOMIC DNA]</scope>
    <source>
        <strain evidence="12">cv. Chinese Spring</strain>
    </source>
</reference>
<dbReference type="Gramene" id="TraesCS2A02G295400.1">
    <property type="protein sequence ID" value="TraesCS2A02G295400.1"/>
    <property type="gene ID" value="TraesCS2A02G295400"/>
</dbReference>
<protein>
    <recommendedName>
        <fullName evidence="8">fructan beta-(2,1)-fructosidase</fullName>
        <ecNumber evidence="8">3.2.1.153</ecNumber>
    </recommendedName>
</protein>
<evidence type="ECO:0000256" key="4">
    <source>
        <dbReference type="ARBA" id="ARBA00023157"/>
    </source>
</evidence>
<dbReference type="SUPFAM" id="SSF49899">
    <property type="entry name" value="Concanavalin A-like lectins/glucanases"/>
    <property type="match status" value="1"/>
</dbReference>
<gene>
    <name evidence="12" type="primary">LOC123189157</name>
</gene>
<dbReference type="GO" id="GO:0005975">
    <property type="term" value="P:carbohydrate metabolic process"/>
    <property type="evidence" value="ECO:0007669"/>
    <property type="project" value="InterPro"/>
</dbReference>
<evidence type="ECO:0000256" key="2">
    <source>
        <dbReference type="ARBA" id="ARBA00022729"/>
    </source>
</evidence>
<feature type="domain" description="Glycosyl hydrolase family 32 C-terminal" evidence="11">
    <location>
        <begin position="451"/>
        <end position="651"/>
    </location>
</feature>
<sequence length="661" mass="73901">MPQEKSLFISEFVAFCLTLQTLNFQAFQRSNSPSATASHYKYDPPWPLLLHRHRSFSTCSSSHRRPLCPSVRAMVVLGGRVAWACSVLLLLQLAGASHVVYETHLLEAEAAAADVPPSILDPELSTGYHFRPIKNWINDPNAPMFYKGWYHFFYQYNPKGAVWGNIVWAHSVSRDLINWVALETAIQPSIKSDKYGCWSGSATILRDGTPAIMYTGIDRGDINYEVQNIAFPKNKSDPLLREWVKPKSNPIIVPEGGINATQFRDPTTAWYADGHWRLLIGALSGASRGVAYVYRSRDFMRWTRVRKPLHSAPTGMWECPDLYPVTVDGRQNGLDTSVTSSPKVKHVLKNSLDLRRYDYYTVGTYDRKTERYVPDNPAGDEHHLRYDYGNFYASKTFYDPVKRRRILWGWANESDTAVDDVAKGWAGIQAIPRKVWLDPSGRQLMQWPVEELEALRAKKPVSLKDRVVKRGEHVEVTGLRSSQADVEVSFEVPSLEGAEALDPALANDAQKLCSVRGADVEGGVGPFGLWVLASSKLEEKTAVFFQVFKAARNINSTKPVVLMCSDPTTSSLNPNLYKPTFAGFVDTDIAKGKISLRSLIDRSVIESFGAGGRTCILSRVYPTLALGKNAHLHVFNNGKADIKVSQLTAWEMKKPALMNGA</sequence>
<dbReference type="OrthoDB" id="202537at2759"/>
<evidence type="ECO:0000256" key="9">
    <source>
        <dbReference type="RuleBase" id="RU362110"/>
    </source>
</evidence>
<dbReference type="Gene3D" id="2.60.120.560">
    <property type="entry name" value="Exo-inulinase, domain 1"/>
    <property type="match status" value="1"/>
</dbReference>
<dbReference type="EC" id="3.2.1.153" evidence="8"/>